<evidence type="ECO:0000313" key="2">
    <source>
        <dbReference type="EMBL" id="JAW15794.1"/>
    </source>
</evidence>
<reference evidence="2" key="1">
    <citation type="journal article" date="2018" name="PLoS Negl. Trop. Dis.">
        <title>An insight into the salivary gland and fat body transcriptome of Panstrongylus lignarius (Hemiptera: Heteroptera), the main vector of Chagas disease in Peru.</title>
        <authorList>
            <person name="Nevoa J.C."/>
            <person name="Mendes M.T."/>
            <person name="da Silva M.V."/>
            <person name="Soares S.C."/>
            <person name="Oliveira C.J.F."/>
            <person name="Ribeiro J.M.C."/>
        </authorList>
    </citation>
    <scope>NUCLEOTIDE SEQUENCE</scope>
</reference>
<dbReference type="AlphaFoldDB" id="A0A224XX07"/>
<keyword evidence="1" id="KW-0732">Signal</keyword>
<organism evidence="2">
    <name type="scientific">Panstrongylus lignarius</name>
    <dbReference type="NCBI Taxonomy" id="156445"/>
    <lineage>
        <taxon>Eukaryota</taxon>
        <taxon>Metazoa</taxon>
        <taxon>Ecdysozoa</taxon>
        <taxon>Arthropoda</taxon>
        <taxon>Hexapoda</taxon>
        <taxon>Insecta</taxon>
        <taxon>Pterygota</taxon>
        <taxon>Neoptera</taxon>
        <taxon>Paraneoptera</taxon>
        <taxon>Hemiptera</taxon>
        <taxon>Heteroptera</taxon>
        <taxon>Panheteroptera</taxon>
        <taxon>Cimicomorpha</taxon>
        <taxon>Reduviidae</taxon>
        <taxon>Triatominae</taxon>
        <taxon>Panstrongylus</taxon>
    </lineage>
</organism>
<feature type="signal peptide" evidence="1">
    <location>
        <begin position="1"/>
        <end position="26"/>
    </location>
</feature>
<protein>
    <submittedName>
        <fullName evidence="2">Putative secreted protein</fullName>
    </submittedName>
</protein>
<sequence>MFNLAHSFFNLSILNSLLFFIKPTLSNNVDSSSLILVISSSFSVSGSFDKSFCSNGVCGSKPNRHISSDILAFVSD</sequence>
<dbReference type="EMBL" id="GFTR01000632">
    <property type="protein sequence ID" value="JAW15794.1"/>
    <property type="molecule type" value="Transcribed_RNA"/>
</dbReference>
<feature type="chain" id="PRO_5012646334" evidence="1">
    <location>
        <begin position="27"/>
        <end position="76"/>
    </location>
</feature>
<name>A0A224XX07_9HEMI</name>
<proteinExistence type="predicted"/>
<accession>A0A224XX07</accession>
<evidence type="ECO:0000256" key="1">
    <source>
        <dbReference type="SAM" id="SignalP"/>
    </source>
</evidence>